<evidence type="ECO:0000256" key="1">
    <source>
        <dbReference type="SAM" id="MobiDB-lite"/>
    </source>
</evidence>
<dbReference type="AlphaFoldDB" id="A0AA39MF83"/>
<evidence type="ECO:0000313" key="2">
    <source>
        <dbReference type="EMBL" id="KAK0432092.1"/>
    </source>
</evidence>
<organism evidence="2 3">
    <name type="scientific">Armillaria borealis</name>
    <dbReference type="NCBI Taxonomy" id="47425"/>
    <lineage>
        <taxon>Eukaryota</taxon>
        <taxon>Fungi</taxon>
        <taxon>Dikarya</taxon>
        <taxon>Basidiomycota</taxon>
        <taxon>Agaricomycotina</taxon>
        <taxon>Agaricomycetes</taxon>
        <taxon>Agaricomycetidae</taxon>
        <taxon>Agaricales</taxon>
        <taxon>Marasmiineae</taxon>
        <taxon>Physalacriaceae</taxon>
        <taxon>Armillaria</taxon>
    </lineage>
</organism>
<comment type="caution">
    <text evidence="2">The sequence shown here is derived from an EMBL/GenBank/DDBJ whole genome shotgun (WGS) entry which is preliminary data.</text>
</comment>
<dbReference type="Proteomes" id="UP001175226">
    <property type="component" value="Unassembled WGS sequence"/>
</dbReference>
<sequence>MTSDDGYRNSNSSDDSSSCYGSDSNYNSDLSYGSLPRHKRCLPWKRARLHAAQQAQAHCFPTMSFTPTHPQLRSIPSLWTKLEPENRSPKFPDIYTAPSHSKVPEGHGTIYVVVASIDPADLHSMFTHGAKLLSFCGLDEAAEETLCAQARNATASKTLITPTPNTTHTQTLKFVGDSDAIEADRISTTKLSEYMIRRIAIALIWYLDFSKSKGF</sequence>
<dbReference type="EMBL" id="JAUEPT010000101">
    <property type="protein sequence ID" value="KAK0432092.1"/>
    <property type="molecule type" value="Genomic_DNA"/>
</dbReference>
<protein>
    <submittedName>
        <fullName evidence="2">Uncharacterized protein</fullName>
    </submittedName>
</protein>
<reference evidence="2" key="1">
    <citation type="submission" date="2023-06" db="EMBL/GenBank/DDBJ databases">
        <authorList>
            <consortium name="Lawrence Berkeley National Laboratory"/>
            <person name="Ahrendt S."/>
            <person name="Sahu N."/>
            <person name="Indic B."/>
            <person name="Wong-Bajracharya J."/>
            <person name="Merenyi Z."/>
            <person name="Ke H.-M."/>
            <person name="Monk M."/>
            <person name="Kocsube S."/>
            <person name="Drula E."/>
            <person name="Lipzen A."/>
            <person name="Balint B."/>
            <person name="Henrissat B."/>
            <person name="Andreopoulos B."/>
            <person name="Martin F.M."/>
            <person name="Harder C.B."/>
            <person name="Rigling D."/>
            <person name="Ford K.L."/>
            <person name="Foster G.D."/>
            <person name="Pangilinan J."/>
            <person name="Papanicolaou A."/>
            <person name="Barry K."/>
            <person name="LaButti K."/>
            <person name="Viragh M."/>
            <person name="Koriabine M."/>
            <person name="Yan M."/>
            <person name="Riley R."/>
            <person name="Champramary S."/>
            <person name="Plett K.L."/>
            <person name="Tsai I.J."/>
            <person name="Slot J."/>
            <person name="Sipos G."/>
            <person name="Plett J."/>
            <person name="Nagy L.G."/>
            <person name="Grigoriev I.V."/>
        </authorList>
    </citation>
    <scope>NUCLEOTIDE SEQUENCE</scope>
    <source>
        <strain evidence="2">FPL87.14</strain>
    </source>
</reference>
<name>A0AA39MF83_9AGAR</name>
<evidence type="ECO:0000313" key="3">
    <source>
        <dbReference type="Proteomes" id="UP001175226"/>
    </source>
</evidence>
<proteinExistence type="predicted"/>
<gene>
    <name evidence="2" type="ORF">EV421DRAFT_1911289</name>
</gene>
<keyword evidence="3" id="KW-1185">Reference proteome</keyword>
<accession>A0AA39MF83</accession>
<feature type="region of interest" description="Disordered" evidence="1">
    <location>
        <begin position="1"/>
        <end position="21"/>
    </location>
</feature>